<evidence type="ECO:0000259" key="1">
    <source>
        <dbReference type="Pfam" id="PF17989"/>
    </source>
</evidence>
<dbReference type="InterPro" id="IPR049067">
    <property type="entry name" value="MreB-like_C"/>
</dbReference>
<dbReference type="CDD" id="cd24023">
    <property type="entry name" value="ASKHA_NBD_ParM_Alp7A-like"/>
    <property type="match status" value="1"/>
</dbReference>
<dbReference type="InterPro" id="IPR040607">
    <property type="entry name" value="ALP_N"/>
</dbReference>
<organism evidence="3 4">
    <name type="scientific">Brevibacillus laterosporus</name>
    <name type="common">Bacillus laterosporus</name>
    <dbReference type="NCBI Taxonomy" id="1465"/>
    <lineage>
        <taxon>Bacteria</taxon>
        <taxon>Bacillati</taxon>
        <taxon>Bacillota</taxon>
        <taxon>Bacilli</taxon>
        <taxon>Bacillales</taxon>
        <taxon>Paenibacillaceae</taxon>
        <taxon>Brevibacillus</taxon>
    </lineage>
</organism>
<dbReference type="SUPFAM" id="SSF53067">
    <property type="entry name" value="Actin-like ATPase domain"/>
    <property type="match status" value="1"/>
</dbReference>
<feature type="domain" description="Actin-like protein N-terminal" evidence="1">
    <location>
        <begin position="8"/>
        <end position="162"/>
    </location>
</feature>
<protein>
    <submittedName>
        <fullName evidence="3">ParM/StbA family protein</fullName>
    </submittedName>
</protein>
<accession>A0A518V209</accession>
<proteinExistence type="predicted"/>
<evidence type="ECO:0000313" key="3">
    <source>
        <dbReference type="EMBL" id="QDX91022.1"/>
    </source>
</evidence>
<dbReference type="OrthoDB" id="5412507at2"/>
<dbReference type="InterPro" id="IPR043129">
    <property type="entry name" value="ATPase_NBD"/>
</dbReference>
<dbReference type="Pfam" id="PF21522">
    <property type="entry name" value="MreB-like_C"/>
    <property type="match status" value="1"/>
</dbReference>
<evidence type="ECO:0000259" key="2">
    <source>
        <dbReference type="Pfam" id="PF21522"/>
    </source>
</evidence>
<sequence>MRHMIFGGDIGNHALKAVFGNYNRFYMINTVREVGKTKSRPIIGEDEKVIDTLDIIIRCPHYEALNNRRFWVGNNALGMDEYQTSVKTKKTENDLILVPLLAAIALQANHSKEEFIAEGIIGLPMLEYISGNEKESEREKFKNKITGEYEIEFVTTASLKGWKVKFKLIPHLKPESLLVILRQMIGQDGRLIRPEWKGQSMGSIDIGGFSTDVGIIDENHKPDGNLCRGFQLGAATALDEISKAIAKKYDYEFPRHMIEKFINKDNCQMRIGAKVIPINDIVEANFRATSNQISLGIIELMKNPKASQVARFFVFGGGAVDYQKYLKDTLSSKIMSELIWLTENPDETVYYNAYAFYFMMRAMKERMTKITG</sequence>
<geneLocation type="plasmid" evidence="3 4">
    <name>p1821L01</name>
</geneLocation>
<evidence type="ECO:0000313" key="4">
    <source>
        <dbReference type="Proteomes" id="UP000319432"/>
    </source>
</evidence>
<dbReference type="AlphaFoldDB" id="A0A518V209"/>
<name>A0A518V209_BRELA</name>
<keyword evidence="3" id="KW-0614">Plasmid</keyword>
<gene>
    <name evidence="3" type="ORF">EEL30_00695</name>
</gene>
<dbReference type="Gene3D" id="3.30.420.40">
    <property type="match status" value="2"/>
</dbReference>
<dbReference type="EMBL" id="CP033461">
    <property type="protein sequence ID" value="QDX91022.1"/>
    <property type="molecule type" value="Genomic_DNA"/>
</dbReference>
<dbReference type="Pfam" id="PF17989">
    <property type="entry name" value="ALP_N"/>
    <property type="match status" value="1"/>
</dbReference>
<keyword evidence="4" id="KW-1185">Reference proteome</keyword>
<feature type="domain" description="Actin homologue MreB-like C-terminal" evidence="2">
    <location>
        <begin position="204"/>
        <end position="327"/>
    </location>
</feature>
<reference evidence="3 4" key="1">
    <citation type="submission" date="2018-11" db="EMBL/GenBank/DDBJ databases">
        <title>Phylogenetic determinants of toxin gene distribution in genomes of Brevibacillus laterosporus.</title>
        <authorList>
            <person name="Glare T.R."/>
            <person name="Durrant A."/>
            <person name="Berry C."/>
            <person name="Palma L."/>
            <person name="Ormskirk M."/>
            <person name="Cox M.O."/>
        </authorList>
    </citation>
    <scope>NUCLEOTIDE SEQUENCE [LARGE SCALE GENOMIC DNA]</scope>
    <source>
        <strain evidence="3 4">1821L</strain>
        <plasmid evidence="3 4">p1821L01</plasmid>
    </source>
</reference>
<dbReference type="Proteomes" id="UP000319432">
    <property type="component" value="Plasmid p1821L01"/>
</dbReference>